<dbReference type="GO" id="GO:0006508">
    <property type="term" value="P:proteolysis"/>
    <property type="evidence" value="ECO:0007669"/>
    <property type="project" value="InterPro"/>
</dbReference>
<keyword evidence="2" id="KW-0645">Protease</keyword>
<dbReference type="InterPro" id="IPR012907">
    <property type="entry name" value="Peptidase_S11_C"/>
</dbReference>
<name>A0A645JQ11_9ZZZZ</name>
<feature type="domain" description="Peptidase S11 D-Ala-D-Ala carboxypeptidase A C-terminal" evidence="1">
    <location>
        <begin position="24"/>
        <end position="114"/>
    </location>
</feature>
<dbReference type="EMBL" id="VSSQ01138521">
    <property type="protein sequence ID" value="MPN61643.1"/>
    <property type="molecule type" value="Genomic_DNA"/>
</dbReference>
<comment type="caution">
    <text evidence="2">The sequence shown here is derived from an EMBL/GenBank/DDBJ whole genome shotgun (WGS) entry which is preliminary data.</text>
</comment>
<dbReference type="AlphaFoldDB" id="A0A645JQ11"/>
<evidence type="ECO:0000313" key="2">
    <source>
        <dbReference type="EMBL" id="MPN61643.1"/>
    </source>
</evidence>
<dbReference type="GO" id="GO:0009002">
    <property type="term" value="F:serine-type D-Ala-D-Ala carboxypeptidase activity"/>
    <property type="evidence" value="ECO:0007669"/>
    <property type="project" value="UniProtKB-EC"/>
</dbReference>
<organism evidence="2">
    <name type="scientific">bioreactor metagenome</name>
    <dbReference type="NCBI Taxonomy" id="1076179"/>
    <lineage>
        <taxon>unclassified sequences</taxon>
        <taxon>metagenomes</taxon>
        <taxon>ecological metagenomes</taxon>
    </lineage>
</organism>
<keyword evidence="2" id="KW-0121">Carboxypeptidase</keyword>
<proteinExistence type="predicted"/>
<dbReference type="InterPro" id="IPR015956">
    <property type="entry name" value="Peniciliin-bd_prot_C_sf"/>
</dbReference>
<accession>A0A645JQ11</accession>
<gene>
    <name evidence="2" type="primary">dacF_18</name>
    <name evidence="2" type="ORF">SDC9_209381</name>
</gene>
<dbReference type="EC" id="3.4.16.4" evidence="2"/>
<reference evidence="2" key="1">
    <citation type="submission" date="2019-08" db="EMBL/GenBank/DDBJ databases">
        <authorList>
            <person name="Kucharzyk K."/>
            <person name="Murdoch R.W."/>
            <person name="Higgins S."/>
            <person name="Loffler F."/>
        </authorList>
    </citation>
    <scope>NUCLEOTIDE SEQUENCE</scope>
</reference>
<sequence>MGSPTSKVRFAEASKLLDYGFANYDSVKLAEKGEPMGMVVIEKGTPNLVNAVAPENISVLVKKGEKDTIRGELAFTDAVSAPVAKGDQVGELVIYQKDKEIARYPIVAEENVEKASLMQIYLRMIKSLA</sequence>
<dbReference type="SMART" id="SM00936">
    <property type="entry name" value="PBP5_C"/>
    <property type="match status" value="1"/>
</dbReference>
<protein>
    <submittedName>
        <fullName evidence="2">D-alanyl-D-alanine carboxypeptidase DacF</fullName>
        <ecNumber evidence="2">3.4.16.4</ecNumber>
    </submittedName>
</protein>
<keyword evidence="2" id="KW-0378">Hydrolase</keyword>
<evidence type="ECO:0000259" key="1">
    <source>
        <dbReference type="SMART" id="SM00936"/>
    </source>
</evidence>
<dbReference type="SUPFAM" id="SSF69189">
    <property type="entry name" value="Penicillin-binding protein associated domain"/>
    <property type="match status" value="1"/>
</dbReference>
<dbReference type="InterPro" id="IPR037167">
    <property type="entry name" value="Peptidase_S11_C_sf"/>
</dbReference>
<dbReference type="Pfam" id="PF07943">
    <property type="entry name" value="PBP5_C"/>
    <property type="match status" value="1"/>
</dbReference>
<dbReference type="Gene3D" id="2.60.410.10">
    <property type="entry name" value="D-Ala-D-Ala carboxypeptidase, C-terminal domain"/>
    <property type="match status" value="1"/>
</dbReference>